<gene>
    <name evidence="4" type="ORF">D6D12_05462</name>
</gene>
<evidence type="ECO:0000313" key="4">
    <source>
        <dbReference type="EMBL" id="THX27460.1"/>
    </source>
</evidence>
<dbReference type="EMBL" id="QZAT01000064">
    <property type="protein sequence ID" value="THX27460.1"/>
    <property type="molecule type" value="Genomic_DNA"/>
</dbReference>
<dbReference type="GO" id="GO:0016787">
    <property type="term" value="F:hydrolase activity"/>
    <property type="evidence" value="ECO:0007669"/>
    <property type="project" value="UniProtKB-KW"/>
</dbReference>
<dbReference type="Pfam" id="PF00857">
    <property type="entry name" value="Isochorismatase"/>
    <property type="match status" value="1"/>
</dbReference>
<dbReference type="SUPFAM" id="SSF52499">
    <property type="entry name" value="Isochorismatase-like hydrolases"/>
    <property type="match status" value="1"/>
</dbReference>
<dbReference type="InterPro" id="IPR000868">
    <property type="entry name" value="Isochorismatase-like_dom"/>
</dbReference>
<dbReference type="PANTHER" id="PTHR43540">
    <property type="entry name" value="PEROXYUREIDOACRYLATE/UREIDOACRYLATE AMIDOHYDROLASE-RELATED"/>
    <property type="match status" value="1"/>
</dbReference>
<reference evidence="4 5" key="1">
    <citation type="submission" date="2018-10" db="EMBL/GenBank/DDBJ databases">
        <title>Fifty Aureobasidium pullulans genomes reveal a recombining polyextremotolerant generalist.</title>
        <authorList>
            <person name="Gostincar C."/>
            <person name="Turk M."/>
            <person name="Zajc J."/>
            <person name="Gunde-Cimerman N."/>
        </authorList>
    </citation>
    <scope>NUCLEOTIDE SEQUENCE [LARGE SCALE GENOMIC DNA]</scope>
    <source>
        <strain evidence="4 5">EXF-10081</strain>
    </source>
</reference>
<protein>
    <submittedName>
        <fullName evidence="4">Isochorismatase hydrolase</fullName>
    </submittedName>
</protein>
<comment type="similarity">
    <text evidence="1">Belongs to the isochorismatase family.</text>
</comment>
<evidence type="ECO:0000313" key="5">
    <source>
        <dbReference type="Proteomes" id="UP000310374"/>
    </source>
</evidence>
<evidence type="ECO:0000256" key="2">
    <source>
        <dbReference type="ARBA" id="ARBA00022801"/>
    </source>
</evidence>
<accession>A0AB74JRQ0</accession>
<feature type="domain" description="Isochorismatase-like" evidence="3">
    <location>
        <begin position="24"/>
        <end position="201"/>
    </location>
</feature>
<sequence>MATNTTTFNPSDPSNPAHYNPSQTALLLLDFHTTFLKALGPSSSPAVTTAANLRKWAKHQNIHLLHCLVDTSNPPSFSTCKSNNMVEEVVASMIGSLNAEEPASLVENVDGDGGEEVTFIRPACYGSALKSPGLLQYLQKNGIKSLILAGISSAGVLLRTALAATDEEFVVTVVEDGCAEFKEEVHEVLMRDVLPARAYVVRAGTFMEGYERARGCDSEQEDALLLQL</sequence>
<organism evidence="4 5">
    <name type="scientific">Aureobasidium pullulans</name>
    <name type="common">Black yeast</name>
    <name type="synonym">Pullularia pullulans</name>
    <dbReference type="NCBI Taxonomy" id="5580"/>
    <lineage>
        <taxon>Eukaryota</taxon>
        <taxon>Fungi</taxon>
        <taxon>Dikarya</taxon>
        <taxon>Ascomycota</taxon>
        <taxon>Pezizomycotina</taxon>
        <taxon>Dothideomycetes</taxon>
        <taxon>Dothideomycetidae</taxon>
        <taxon>Dothideales</taxon>
        <taxon>Saccotheciaceae</taxon>
        <taxon>Aureobasidium</taxon>
    </lineage>
</organism>
<proteinExistence type="inferred from homology"/>
<evidence type="ECO:0000256" key="1">
    <source>
        <dbReference type="ARBA" id="ARBA00006336"/>
    </source>
</evidence>
<dbReference type="InterPro" id="IPR036380">
    <property type="entry name" value="Isochorismatase-like_sf"/>
</dbReference>
<name>A0AB74JRQ0_AURPU</name>
<dbReference type="Gene3D" id="3.40.50.850">
    <property type="entry name" value="Isochorismatase-like"/>
    <property type="match status" value="1"/>
</dbReference>
<keyword evidence="2 4" id="KW-0378">Hydrolase</keyword>
<evidence type="ECO:0000259" key="3">
    <source>
        <dbReference type="Pfam" id="PF00857"/>
    </source>
</evidence>
<comment type="caution">
    <text evidence="4">The sequence shown here is derived from an EMBL/GenBank/DDBJ whole genome shotgun (WGS) entry which is preliminary data.</text>
</comment>
<dbReference type="PANTHER" id="PTHR43540:SF1">
    <property type="entry name" value="ISOCHORISMATASE HYDROLASE"/>
    <property type="match status" value="1"/>
</dbReference>
<dbReference type="InterPro" id="IPR050272">
    <property type="entry name" value="Isochorismatase-like_hydrls"/>
</dbReference>
<dbReference type="Proteomes" id="UP000310374">
    <property type="component" value="Unassembled WGS sequence"/>
</dbReference>
<dbReference type="AlphaFoldDB" id="A0AB74JRQ0"/>